<evidence type="ECO:0000313" key="2">
    <source>
        <dbReference type="EMBL" id="KKK69548.1"/>
    </source>
</evidence>
<dbReference type="PANTHER" id="PTHR22916">
    <property type="entry name" value="GLYCOSYLTRANSFERASE"/>
    <property type="match status" value="1"/>
</dbReference>
<organism evidence="2">
    <name type="scientific">marine sediment metagenome</name>
    <dbReference type="NCBI Taxonomy" id="412755"/>
    <lineage>
        <taxon>unclassified sequences</taxon>
        <taxon>metagenomes</taxon>
        <taxon>ecological metagenomes</taxon>
    </lineage>
</organism>
<reference evidence="2" key="1">
    <citation type="journal article" date="2015" name="Nature">
        <title>Complex archaea that bridge the gap between prokaryotes and eukaryotes.</title>
        <authorList>
            <person name="Spang A."/>
            <person name="Saw J.H."/>
            <person name="Jorgensen S.L."/>
            <person name="Zaremba-Niedzwiedzka K."/>
            <person name="Martijn J."/>
            <person name="Lind A.E."/>
            <person name="van Eijk R."/>
            <person name="Schleper C."/>
            <person name="Guy L."/>
            <person name="Ettema T.J."/>
        </authorList>
    </citation>
    <scope>NUCLEOTIDE SEQUENCE</scope>
</reference>
<accession>A0A0F8XKU9</accession>
<name>A0A0F8XKU9_9ZZZZ</name>
<dbReference type="GO" id="GO:0016758">
    <property type="term" value="F:hexosyltransferase activity"/>
    <property type="evidence" value="ECO:0007669"/>
    <property type="project" value="UniProtKB-ARBA"/>
</dbReference>
<dbReference type="EMBL" id="LAZR01058594">
    <property type="protein sequence ID" value="KKK69548.1"/>
    <property type="molecule type" value="Genomic_DNA"/>
</dbReference>
<dbReference type="Pfam" id="PF00535">
    <property type="entry name" value="Glycos_transf_2"/>
    <property type="match status" value="1"/>
</dbReference>
<dbReference type="InterPro" id="IPR029044">
    <property type="entry name" value="Nucleotide-diphossugar_trans"/>
</dbReference>
<proteinExistence type="predicted"/>
<dbReference type="InterPro" id="IPR001173">
    <property type="entry name" value="Glyco_trans_2-like"/>
</dbReference>
<dbReference type="CDD" id="cd00761">
    <property type="entry name" value="Glyco_tranf_GTA_type"/>
    <property type="match status" value="1"/>
</dbReference>
<gene>
    <name evidence="2" type="ORF">LCGC14_2932920</name>
</gene>
<comment type="caution">
    <text evidence="2">The sequence shown here is derived from an EMBL/GenBank/DDBJ whole genome shotgun (WGS) entry which is preliminary data.</text>
</comment>
<dbReference type="PANTHER" id="PTHR22916:SF3">
    <property type="entry name" value="UDP-GLCNAC:BETAGAL BETA-1,3-N-ACETYLGLUCOSAMINYLTRANSFERASE-LIKE PROTEIN 1"/>
    <property type="match status" value="1"/>
</dbReference>
<dbReference type="SUPFAM" id="SSF53448">
    <property type="entry name" value="Nucleotide-diphospho-sugar transferases"/>
    <property type="match status" value="1"/>
</dbReference>
<feature type="domain" description="Glycosyltransferase 2-like" evidence="1">
    <location>
        <begin position="4"/>
        <end position="133"/>
    </location>
</feature>
<evidence type="ECO:0000259" key="1">
    <source>
        <dbReference type="Pfam" id="PF00535"/>
    </source>
</evidence>
<protein>
    <recommendedName>
        <fullName evidence="1">Glycosyltransferase 2-like domain-containing protein</fullName>
    </recommendedName>
</protein>
<dbReference type="AlphaFoldDB" id="A0A0F8XKU9"/>
<sequence>MKCSICIATFNKASWLAKTLDSIVRQNIPFDWEVIVVDDGSTDNTVDVCQQFGKISYIRIDREPVFRNPSMARNVAYRAAKGDVLICQSDEVLHVANNTIEHLTMELEPNTFSVATVWNTDKDGNHKPLEQWPKIVQLTGPKLRRPFFFLGSLLRSDMYKAGGNDELYESPGSDDNAFADSLMRGLKLQPNFVDIVGHHVEHPRPKDLHKQCGPSIVRYRNRHARCILKQESWLSPTAPWPYVPQQSLEKING</sequence>
<dbReference type="Gene3D" id="3.90.550.10">
    <property type="entry name" value="Spore Coat Polysaccharide Biosynthesis Protein SpsA, Chain A"/>
    <property type="match status" value="1"/>
</dbReference>